<dbReference type="Proteomes" id="UP001278500">
    <property type="component" value="Unassembled WGS sequence"/>
</dbReference>
<dbReference type="InterPro" id="IPR017972">
    <property type="entry name" value="Cyt_P450_CS"/>
</dbReference>
<evidence type="ECO:0000313" key="14">
    <source>
        <dbReference type="EMBL" id="KAK3334871.1"/>
    </source>
</evidence>
<feature type="region of interest" description="Disordered" evidence="12">
    <location>
        <begin position="518"/>
        <end position="543"/>
    </location>
</feature>
<comment type="pathway">
    <text evidence="2">Antibiotic biosynthesis.</text>
</comment>
<evidence type="ECO:0000256" key="4">
    <source>
        <dbReference type="ARBA" id="ARBA00022617"/>
    </source>
</evidence>
<keyword evidence="7 10" id="KW-0408">Iron</keyword>
<dbReference type="PANTHER" id="PTHR24305">
    <property type="entry name" value="CYTOCHROME P450"/>
    <property type="match status" value="1"/>
</dbReference>
<evidence type="ECO:0000256" key="13">
    <source>
        <dbReference type="SAM" id="Phobius"/>
    </source>
</evidence>
<evidence type="ECO:0000256" key="1">
    <source>
        <dbReference type="ARBA" id="ARBA00001971"/>
    </source>
</evidence>
<evidence type="ECO:0000313" key="15">
    <source>
        <dbReference type="Proteomes" id="UP001278500"/>
    </source>
</evidence>
<dbReference type="InterPro" id="IPR036396">
    <property type="entry name" value="Cyt_P450_sf"/>
</dbReference>
<evidence type="ECO:0000256" key="12">
    <source>
        <dbReference type="SAM" id="MobiDB-lite"/>
    </source>
</evidence>
<evidence type="ECO:0000256" key="10">
    <source>
        <dbReference type="PIRSR" id="PIRSR602401-1"/>
    </source>
</evidence>
<dbReference type="SUPFAM" id="SSF48264">
    <property type="entry name" value="Cytochrome P450"/>
    <property type="match status" value="1"/>
</dbReference>
<name>A0AAE0J0W4_9PEZI</name>
<proteinExistence type="inferred from homology"/>
<evidence type="ECO:0000256" key="6">
    <source>
        <dbReference type="ARBA" id="ARBA00023002"/>
    </source>
</evidence>
<dbReference type="GO" id="GO:0005506">
    <property type="term" value="F:iron ion binding"/>
    <property type="evidence" value="ECO:0007669"/>
    <property type="project" value="InterPro"/>
</dbReference>
<organism evidence="14 15">
    <name type="scientific">Neurospora tetraspora</name>
    <dbReference type="NCBI Taxonomy" id="94610"/>
    <lineage>
        <taxon>Eukaryota</taxon>
        <taxon>Fungi</taxon>
        <taxon>Dikarya</taxon>
        <taxon>Ascomycota</taxon>
        <taxon>Pezizomycotina</taxon>
        <taxon>Sordariomycetes</taxon>
        <taxon>Sordariomycetidae</taxon>
        <taxon>Sordariales</taxon>
        <taxon>Sordariaceae</taxon>
        <taxon>Neurospora</taxon>
    </lineage>
</organism>
<dbReference type="GO" id="GO:0020037">
    <property type="term" value="F:heme binding"/>
    <property type="evidence" value="ECO:0007669"/>
    <property type="project" value="InterPro"/>
</dbReference>
<evidence type="ECO:0000256" key="8">
    <source>
        <dbReference type="ARBA" id="ARBA00023033"/>
    </source>
</evidence>
<protein>
    <submittedName>
        <fullName evidence="14">Cytochrome P450</fullName>
    </submittedName>
</protein>
<evidence type="ECO:0000256" key="3">
    <source>
        <dbReference type="ARBA" id="ARBA00010617"/>
    </source>
</evidence>
<keyword evidence="5 10" id="KW-0479">Metal-binding</keyword>
<dbReference type="PRINTS" id="PR00385">
    <property type="entry name" value="P450"/>
</dbReference>
<keyword evidence="4 10" id="KW-0349">Heme</keyword>
<evidence type="ECO:0000256" key="9">
    <source>
        <dbReference type="ARBA" id="ARBA00023194"/>
    </source>
</evidence>
<keyword evidence="8 11" id="KW-0503">Monooxygenase</keyword>
<dbReference type="GeneID" id="87864719"/>
<gene>
    <name evidence="14" type="ORF">B0H65DRAFT_480206</name>
</gene>
<reference evidence="14" key="1">
    <citation type="journal article" date="2023" name="Mol. Phylogenet. Evol.">
        <title>Genome-scale phylogeny and comparative genomics of the fungal order Sordariales.</title>
        <authorList>
            <person name="Hensen N."/>
            <person name="Bonometti L."/>
            <person name="Westerberg I."/>
            <person name="Brannstrom I.O."/>
            <person name="Guillou S."/>
            <person name="Cros-Aarteil S."/>
            <person name="Calhoun S."/>
            <person name="Haridas S."/>
            <person name="Kuo A."/>
            <person name="Mondo S."/>
            <person name="Pangilinan J."/>
            <person name="Riley R."/>
            <person name="LaButti K."/>
            <person name="Andreopoulos B."/>
            <person name="Lipzen A."/>
            <person name="Chen C."/>
            <person name="Yan M."/>
            <person name="Daum C."/>
            <person name="Ng V."/>
            <person name="Clum A."/>
            <person name="Steindorff A."/>
            <person name="Ohm R.A."/>
            <person name="Martin F."/>
            <person name="Silar P."/>
            <person name="Natvig D.O."/>
            <person name="Lalanne C."/>
            <person name="Gautier V."/>
            <person name="Ament-Velasquez S.L."/>
            <person name="Kruys A."/>
            <person name="Hutchinson M.I."/>
            <person name="Powell A.J."/>
            <person name="Barry K."/>
            <person name="Miller A.N."/>
            <person name="Grigoriev I.V."/>
            <person name="Debuchy R."/>
            <person name="Gladieux P."/>
            <person name="Hiltunen Thoren M."/>
            <person name="Johannesson H."/>
        </authorList>
    </citation>
    <scope>NUCLEOTIDE SEQUENCE</scope>
    <source>
        <strain evidence="14">CBS 560.94</strain>
    </source>
</reference>
<dbReference type="PANTHER" id="PTHR24305:SF157">
    <property type="entry name" value="N-ACETYLTRYPTOPHAN 6-HYDROXYLASE IVOC-RELATED"/>
    <property type="match status" value="1"/>
</dbReference>
<sequence>MALTALLPDLTTSSSLTQTLLTTLLLPLLTLYTIYIAIYRLYLSPLASIPGPRLAALTQWYEFYYDVILHGQYTFKIIELHKQYGPIIRINPWEVHIADPDFHRELLPTNTNRRRHRTPFFTKQFGADESIVSTNDHDLHKLRRSAVGPFFSMQNMRALQPVIEERVDALLARLREHGKTKKETPLDMMYPYSAMTYDIISEYSFAKSEHAVEDPDFRAEITNGILTGSNYGKVFQHFPFLVPYLASIPPQMLAAISPFYRTFLHLRACITVQIGEIEKSLRSEEGKNAHLDIPHPTIFHSFVNTEALPPVEKSVPRIAHEGHVIVQGGTVTTSWALTISTFHLLNQHTTVLAKLRNELREAIPDVNESVELARLEQLPYLRAVIKESMRLSIGASGRITRVAPDETLRFKPSKLCLQCYPDMKTTTDKEREWLLPPGTEMSMTSYQITTNPEIFPDPHAFVPERWLGKENEMGRLEKYLTVFGHGARVCLGMQLAHAEMYLMLSKLWRVWEGGPQVGGVGGDGKEEGEEEDSKEKGRRDGQTVGRLRLAEGVTVRDVEMAEDWFIPVPYRGSKGVRVYFESY</sequence>
<evidence type="ECO:0000256" key="5">
    <source>
        <dbReference type="ARBA" id="ARBA00022723"/>
    </source>
</evidence>
<dbReference type="GO" id="GO:0004497">
    <property type="term" value="F:monooxygenase activity"/>
    <property type="evidence" value="ECO:0007669"/>
    <property type="project" value="UniProtKB-KW"/>
</dbReference>
<dbReference type="GO" id="GO:0016705">
    <property type="term" value="F:oxidoreductase activity, acting on paired donors, with incorporation or reduction of molecular oxygen"/>
    <property type="evidence" value="ECO:0007669"/>
    <property type="project" value="InterPro"/>
</dbReference>
<keyword evidence="9" id="KW-0045">Antibiotic biosynthesis</keyword>
<dbReference type="PROSITE" id="PS00086">
    <property type="entry name" value="CYTOCHROME_P450"/>
    <property type="match status" value="1"/>
</dbReference>
<keyword evidence="13" id="KW-0472">Membrane</keyword>
<dbReference type="InterPro" id="IPR001128">
    <property type="entry name" value="Cyt_P450"/>
</dbReference>
<dbReference type="GO" id="GO:0017000">
    <property type="term" value="P:antibiotic biosynthetic process"/>
    <property type="evidence" value="ECO:0007669"/>
    <property type="project" value="UniProtKB-KW"/>
</dbReference>
<dbReference type="CDD" id="cd11062">
    <property type="entry name" value="CYP58-like"/>
    <property type="match status" value="1"/>
</dbReference>
<keyword evidence="13" id="KW-0812">Transmembrane</keyword>
<evidence type="ECO:0000256" key="11">
    <source>
        <dbReference type="RuleBase" id="RU000461"/>
    </source>
</evidence>
<comment type="similarity">
    <text evidence="3 11">Belongs to the cytochrome P450 family.</text>
</comment>
<accession>A0AAE0J0W4</accession>
<dbReference type="AlphaFoldDB" id="A0AAE0J0W4"/>
<dbReference type="InterPro" id="IPR002401">
    <property type="entry name" value="Cyt_P450_E_grp-I"/>
</dbReference>
<dbReference type="RefSeq" id="XP_062677037.1">
    <property type="nucleotide sequence ID" value="XM_062827565.1"/>
</dbReference>
<feature type="binding site" description="axial binding residue" evidence="10">
    <location>
        <position position="490"/>
    </location>
    <ligand>
        <name>heme</name>
        <dbReference type="ChEBI" id="CHEBI:30413"/>
    </ligand>
    <ligandPart>
        <name>Fe</name>
        <dbReference type="ChEBI" id="CHEBI:18248"/>
    </ligandPart>
</feature>
<keyword evidence="13" id="KW-1133">Transmembrane helix</keyword>
<evidence type="ECO:0000256" key="2">
    <source>
        <dbReference type="ARBA" id="ARBA00004792"/>
    </source>
</evidence>
<comment type="cofactor">
    <cofactor evidence="1 10">
        <name>heme</name>
        <dbReference type="ChEBI" id="CHEBI:30413"/>
    </cofactor>
</comment>
<dbReference type="Gene3D" id="1.10.630.10">
    <property type="entry name" value="Cytochrome P450"/>
    <property type="match status" value="1"/>
</dbReference>
<dbReference type="Pfam" id="PF00067">
    <property type="entry name" value="p450"/>
    <property type="match status" value="2"/>
</dbReference>
<reference evidence="14" key="2">
    <citation type="submission" date="2023-06" db="EMBL/GenBank/DDBJ databases">
        <authorList>
            <consortium name="Lawrence Berkeley National Laboratory"/>
            <person name="Haridas S."/>
            <person name="Hensen N."/>
            <person name="Bonometti L."/>
            <person name="Westerberg I."/>
            <person name="Brannstrom I.O."/>
            <person name="Guillou S."/>
            <person name="Cros-Aarteil S."/>
            <person name="Calhoun S."/>
            <person name="Kuo A."/>
            <person name="Mondo S."/>
            <person name="Pangilinan J."/>
            <person name="Riley R."/>
            <person name="Labutti K."/>
            <person name="Andreopoulos B."/>
            <person name="Lipzen A."/>
            <person name="Chen C."/>
            <person name="Yanf M."/>
            <person name="Daum C."/>
            <person name="Ng V."/>
            <person name="Clum A."/>
            <person name="Steindorff A."/>
            <person name="Ohm R."/>
            <person name="Martin F."/>
            <person name="Silar P."/>
            <person name="Natvig D."/>
            <person name="Lalanne C."/>
            <person name="Gautier V."/>
            <person name="Ament-Velasquez S.L."/>
            <person name="Kruys A."/>
            <person name="Hutchinson M.I."/>
            <person name="Powell A.J."/>
            <person name="Barry K."/>
            <person name="Miller A.N."/>
            <person name="Grigoriev I.V."/>
            <person name="Debuchy R."/>
            <person name="Gladieux P."/>
            <person name="Thoren M.H."/>
            <person name="Johannesson H."/>
        </authorList>
    </citation>
    <scope>NUCLEOTIDE SEQUENCE</scope>
    <source>
        <strain evidence="14">CBS 560.94</strain>
    </source>
</reference>
<evidence type="ECO:0000256" key="7">
    <source>
        <dbReference type="ARBA" id="ARBA00023004"/>
    </source>
</evidence>
<keyword evidence="6 11" id="KW-0560">Oxidoreductase</keyword>
<keyword evidence="15" id="KW-1185">Reference proteome</keyword>
<feature type="transmembrane region" description="Helical" evidence="13">
    <location>
        <begin position="20"/>
        <end position="43"/>
    </location>
</feature>
<dbReference type="InterPro" id="IPR050121">
    <property type="entry name" value="Cytochrome_P450_monoxygenase"/>
</dbReference>
<comment type="caution">
    <text evidence="14">The sequence shown here is derived from an EMBL/GenBank/DDBJ whole genome shotgun (WGS) entry which is preliminary data.</text>
</comment>
<dbReference type="EMBL" id="JAUEPP010000009">
    <property type="protein sequence ID" value="KAK3334871.1"/>
    <property type="molecule type" value="Genomic_DNA"/>
</dbReference>
<dbReference type="PRINTS" id="PR00463">
    <property type="entry name" value="EP450I"/>
</dbReference>